<dbReference type="PROSITE" id="PS00584">
    <property type="entry name" value="PFKB_KINASES_2"/>
    <property type="match status" value="1"/>
</dbReference>
<dbReference type="PANTHER" id="PTHR47098">
    <property type="entry name" value="PROTEIN MAK32"/>
    <property type="match status" value="1"/>
</dbReference>
<evidence type="ECO:0000313" key="5">
    <source>
        <dbReference type="Proteomes" id="UP000199356"/>
    </source>
</evidence>
<keyword evidence="1" id="KW-0808">Transferase</keyword>
<sequence>MIDLVTVGWLTVDDIVLEDGTCRRSMPGGGALYSAIGAAIWTASVGVHAPAGRPHAERSRAEIASWGLDTAGIATAEGNGLELWMLHESDVHKQQIRKLSSSEPLAMDAARGPLPEAYGKASGFHVAPQGPESSIANAQRLHAPGRTVTMDILADEMIDAGRYADLSYLACLDAFLPSEAEIDRIWAPARIEDWLAETARSGSSHVVGKIGSKGSLLAEAGTGRMTHVPALAVDVADTTGAGDAYCGGFLAGLAAGRPLVECSAMGTVSASFVVEAYGALATKRPDAEERDARYERALSRAATI</sequence>
<dbReference type="STRING" id="441119.SAMN04488047_12811"/>
<organism evidence="4 5">
    <name type="scientific">Tranquillimonas alkanivorans</name>
    <dbReference type="NCBI Taxonomy" id="441119"/>
    <lineage>
        <taxon>Bacteria</taxon>
        <taxon>Pseudomonadati</taxon>
        <taxon>Pseudomonadota</taxon>
        <taxon>Alphaproteobacteria</taxon>
        <taxon>Rhodobacterales</taxon>
        <taxon>Roseobacteraceae</taxon>
        <taxon>Tranquillimonas</taxon>
    </lineage>
</organism>
<dbReference type="Proteomes" id="UP000199356">
    <property type="component" value="Unassembled WGS sequence"/>
</dbReference>
<dbReference type="OrthoDB" id="9776822at2"/>
<gene>
    <name evidence="4" type="ORF">SAMN04488047_12811</name>
</gene>
<dbReference type="Pfam" id="PF00294">
    <property type="entry name" value="PfkB"/>
    <property type="match status" value="1"/>
</dbReference>
<dbReference type="InterPro" id="IPR011611">
    <property type="entry name" value="PfkB_dom"/>
</dbReference>
<reference evidence="4 5" key="1">
    <citation type="submission" date="2016-10" db="EMBL/GenBank/DDBJ databases">
        <authorList>
            <person name="de Groot N.N."/>
        </authorList>
    </citation>
    <scope>NUCLEOTIDE SEQUENCE [LARGE SCALE GENOMIC DNA]</scope>
    <source>
        <strain evidence="4 5">DSM 19547</strain>
    </source>
</reference>
<evidence type="ECO:0000313" key="4">
    <source>
        <dbReference type="EMBL" id="SFQ03573.1"/>
    </source>
</evidence>
<dbReference type="RefSeq" id="WP_093425080.1">
    <property type="nucleotide sequence ID" value="NZ_FOXA01000028.1"/>
</dbReference>
<protein>
    <submittedName>
        <fullName evidence="4">PfkB family carbohydrate kinase</fullName>
    </submittedName>
</protein>
<keyword evidence="5" id="KW-1185">Reference proteome</keyword>
<dbReference type="AlphaFoldDB" id="A0A1I5V7S3"/>
<dbReference type="PANTHER" id="PTHR47098:SF2">
    <property type="entry name" value="PROTEIN MAK32"/>
    <property type="match status" value="1"/>
</dbReference>
<proteinExistence type="predicted"/>
<accession>A0A1I5V7S3</accession>
<dbReference type="GO" id="GO:0016301">
    <property type="term" value="F:kinase activity"/>
    <property type="evidence" value="ECO:0007669"/>
    <property type="project" value="UniProtKB-KW"/>
</dbReference>
<dbReference type="InterPro" id="IPR002173">
    <property type="entry name" value="Carboh/pur_kinase_PfkB_CS"/>
</dbReference>
<dbReference type="SUPFAM" id="SSF53613">
    <property type="entry name" value="Ribokinase-like"/>
    <property type="match status" value="1"/>
</dbReference>
<feature type="domain" description="Carbohydrate kinase PfkB" evidence="3">
    <location>
        <begin position="22"/>
        <end position="281"/>
    </location>
</feature>
<keyword evidence="2 4" id="KW-0418">Kinase</keyword>
<evidence type="ECO:0000256" key="1">
    <source>
        <dbReference type="ARBA" id="ARBA00022679"/>
    </source>
</evidence>
<evidence type="ECO:0000259" key="3">
    <source>
        <dbReference type="Pfam" id="PF00294"/>
    </source>
</evidence>
<dbReference type="EMBL" id="FOXA01000028">
    <property type="protein sequence ID" value="SFQ03573.1"/>
    <property type="molecule type" value="Genomic_DNA"/>
</dbReference>
<dbReference type="Gene3D" id="3.40.1190.20">
    <property type="match status" value="1"/>
</dbReference>
<dbReference type="InterPro" id="IPR029056">
    <property type="entry name" value="Ribokinase-like"/>
</dbReference>
<name>A0A1I5V7S3_9RHOB</name>
<evidence type="ECO:0000256" key="2">
    <source>
        <dbReference type="ARBA" id="ARBA00022777"/>
    </source>
</evidence>